<evidence type="ECO:0000313" key="1">
    <source>
        <dbReference type="EMBL" id="MBB4957408.1"/>
    </source>
</evidence>
<dbReference type="SUPFAM" id="SSF53474">
    <property type="entry name" value="alpha/beta-Hydrolases"/>
    <property type="match status" value="1"/>
</dbReference>
<dbReference type="PANTHER" id="PTHR15394:SF3">
    <property type="entry name" value="SERINE HYDROLASE RBBP9"/>
    <property type="match status" value="1"/>
</dbReference>
<evidence type="ECO:0008006" key="3">
    <source>
        <dbReference type="Google" id="ProtNLM"/>
    </source>
</evidence>
<keyword evidence="2" id="KW-1185">Reference proteome</keyword>
<reference evidence="1 2" key="1">
    <citation type="submission" date="2020-08" db="EMBL/GenBank/DDBJ databases">
        <title>Sequencing the genomes of 1000 actinobacteria strains.</title>
        <authorList>
            <person name="Klenk H.-P."/>
        </authorList>
    </citation>
    <scope>NUCLEOTIDE SEQUENCE [LARGE SCALE GENOMIC DNA]</scope>
    <source>
        <strain evidence="1 2">DSM 45886</strain>
    </source>
</reference>
<dbReference type="InterPro" id="IPR010662">
    <property type="entry name" value="RBBP9/YdeN"/>
</dbReference>
<dbReference type="InterPro" id="IPR029058">
    <property type="entry name" value="AB_hydrolase_fold"/>
</dbReference>
<organism evidence="1 2">
    <name type="scientific">Micromonospora polyrhachis</name>
    <dbReference type="NCBI Taxonomy" id="1282883"/>
    <lineage>
        <taxon>Bacteria</taxon>
        <taxon>Bacillati</taxon>
        <taxon>Actinomycetota</taxon>
        <taxon>Actinomycetes</taxon>
        <taxon>Micromonosporales</taxon>
        <taxon>Micromonosporaceae</taxon>
        <taxon>Micromonospora</taxon>
    </lineage>
</organism>
<evidence type="ECO:0000313" key="2">
    <source>
        <dbReference type="Proteomes" id="UP000578819"/>
    </source>
</evidence>
<dbReference type="AlphaFoldDB" id="A0A7W7WNP8"/>
<comment type="caution">
    <text evidence="1">The sequence shown here is derived from an EMBL/GenBank/DDBJ whole genome shotgun (WGS) entry which is preliminary data.</text>
</comment>
<dbReference type="RefSeq" id="WP_312881870.1">
    <property type="nucleotide sequence ID" value="NZ_JACHJW010000001.1"/>
</dbReference>
<name>A0A7W7WNP8_9ACTN</name>
<sequence>MPTPTAPIASDVPAVPPMSDAQIKRLLVVHGYGATPDDHWFPWLRDLLTARGVDVTVLSLPEPQAPSAADWHEAVSAALPDVDEQTWIVAHSLGAITVLRRLAVLPQPWTLGGAILVSGFTGRLDVLPVLDDFLADGVDLTAVVPNIRQRHVIHSDDDTVVPPAASAALADRLKAQVHVVPGAGHFLGSEGVTTLPVLAELLGAAEALGSPVISGAK</sequence>
<dbReference type="Proteomes" id="UP000578819">
    <property type="component" value="Unassembled WGS sequence"/>
</dbReference>
<accession>A0A7W7WNP8</accession>
<proteinExistence type="predicted"/>
<gene>
    <name evidence="1" type="ORF">FHR38_001141</name>
</gene>
<dbReference type="PANTHER" id="PTHR15394">
    <property type="entry name" value="SERINE HYDROLASE RBBP9"/>
    <property type="match status" value="1"/>
</dbReference>
<dbReference type="GO" id="GO:0016787">
    <property type="term" value="F:hydrolase activity"/>
    <property type="evidence" value="ECO:0007669"/>
    <property type="project" value="InterPro"/>
</dbReference>
<dbReference type="Gene3D" id="3.40.50.1820">
    <property type="entry name" value="alpha/beta hydrolase"/>
    <property type="match status" value="1"/>
</dbReference>
<protein>
    <recommendedName>
        <fullName evidence="3">Serine hydrolase family protein</fullName>
    </recommendedName>
</protein>
<dbReference type="Pfam" id="PF06821">
    <property type="entry name" value="Ser_hydrolase"/>
    <property type="match status" value="1"/>
</dbReference>
<dbReference type="EMBL" id="JACHJW010000001">
    <property type="protein sequence ID" value="MBB4957408.1"/>
    <property type="molecule type" value="Genomic_DNA"/>
</dbReference>